<dbReference type="InterPro" id="IPR036179">
    <property type="entry name" value="Ig-like_dom_sf"/>
</dbReference>
<dbReference type="InterPro" id="IPR039090">
    <property type="entry name" value="CD7"/>
</dbReference>
<dbReference type="Proteomes" id="UP000010556">
    <property type="component" value="Unassembled WGS sequence"/>
</dbReference>
<name>L5MJ70_MYODS</name>
<dbReference type="PANTHER" id="PTHR15343:SF0">
    <property type="entry name" value="T-CELL ANTIGEN CD7"/>
    <property type="match status" value="1"/>
</dbReference>
<dbReference type="EMBL" id="KB099074">
    <property type="protein sequence ID" value="ELK38342.1"/>
    <property type="molecule type" value="Genomic_DNA"/>
</dbReference>
<dbReference type="eggNOG" id="ENOG502SD5I">
    <property type="taxonomic scope" value="Eukaryota"/>
</dbReference>
<dbReference type="Pfam" id="PF07686">
    <property type="entry name" value="V-set"/>
    <property type="match status" value="1"/>
</dbReference>
<dbReference type="GO" id="GO:0038023">
    <property type="term" value="F:signaling receptor activity"/>
    <property type="evidence" value="ECO:0007669"/>
    <property type="project" value="InterPro"/>
</dbReference>
<keyword evidence="4" id="KW-1185">Reference proteome</keyword>
<gene>
    <name evidence="3" type="ORF">MDA_GLEAN10010215</name>
</gene>
<dbReference type="InterPro" id="IPR013106">
    <property type="entry name" value="Ig_V-set"/>
</dbReference>
<dbReference type="Gene3D" id="2.60.40.10">
    <property type="entry name" value="Immunoglobulins"/>
    <property type="match status" value="1"/>
</dbReference>
<evidence type="ECO:0000259" key="2">
    <source>
        <dbReference type="Pfam" id="PF07686"/>
    </source>
</evidence>
<dbReference type="GO" id="GO:0016020">
    <property type="term" value="C:membrane"/>
    <property type="evidence" value="ECO:0007669"/>
    <property type="project" value="InterPro"/>
</dbReference>
<sequence length="120" mass="13003">MDNLTITMQRLRPEDSGTYFCEAIAKDGQGWGAGTMLVVTDTLSPAASACPGTQLTSFTFPVVLALGCLLIVLGLAAMCVLKRRQIRNICPARDRSTAGVIYEDMSCSRRDTISIANHYQ</sequence>
<reference evidence="4" key="1">
    <citation type="journal article" date="2013" name="Science">
        <title>Comparative analysis of bat genomes provides insight into the evolution of flight and immunity.</title>
        <authorList>
            <person name="Zhang G."/>
            <person name="Cowled C."/>
            <person name="Shi Z."/>
            <person name="Huang Z."/>
            <person name="Bishop-Lilly K.A."/>
            <person name="Fang X."/>
            <person name="Wynne J.W."/>
            <person name="Xiong Z."/>
            <person name="Baker M.L."/>
            <person name="Zhao W."/>
            <person name="Tachedjian M."/>
            <person name="Zhu Y."/>
            <person name="Zhou P."/>
            <person name="Jiang X."/>
            <person name="Ng J."/>
            <person name="Yang L."/>
            <person name="Wu L."/>
            <person name="Xiao J."/>
            <person name="Feng Y."/>
            <person name="Chen Y."/>
            <person name="Sun X."/>
            <person name="Zhang Y."/>
            <person name="Marsh G.A."/>
            <person name="Crameri G."/>
            <person name="Broder C.C."/>
            <person name="Frey K.G."/>
            <person name="Wang L.F."/>
            <person name="Wang J."/>
        </authorList>
    </citation>
    <scope>NUCLEOTIDE SEQUENCE [LARGE SCALE GENOMIC DNA]</scope>
</reference>
<dbReference type="AlphaFoldDB" id="L5MJ70"/>
<protein>
    <submittedName>
        <fullName evidence="3">T-cell antigen CD7</fullName>
    </submittedName>
</protein>
<keyword evidence="1" id="KW-0472">Membrane</keyword>
<dbReference type="InterPro" id="IPR013783">
    <property type="entry name" value="Ig-like_fold"/>
</dbReference>
<keyword evidence="1" id="KW-1133">Transmembrane helix</keyword>
<evidence type="ECO:0000313" key="4">
    <source>
        <dbReference type="Proteomes" id="UP000010556"/>
    </source>
</evidence>
<dbReference type="GO" id="GO:0002250">
    <property type="term" value="P:adaptive immune response"/>
    <property type="evidence" value="ECO:0007669"/>
    <property type="project" value="InterPro"/>
</dbReference>
<evidence type="ECO:0000256" key="1">
    <source>
        <dbReference type="SAM" id="Phobius"/>
    </source>
</evidence>
<evidence type="ECO:0000313" key="3">
    <source>
        <dbReference type="EMBL" id="ELK38342.1"/>
    </source>
</evidence>
<accession>L5MJ70</accession>
<feature type="domain" description="Immunoglobulin V-set" evidence="2">
    <location>
        <begin position="3"/>
        <end position="40"/>
    </location>
</feature>
<dbReference type="SUPFAM" id="SSF48726">
    <property type="entry name" value="Immunoglobulin"/>
    <property type="match status" value="1"/>
</dbReference>
<proteinExistence type="predicted"/>
<dbReference type="PANTHER" id="PTHR15343">
    <property type="entry name" value="CD7"/>
    <property type="match status" value="1"/>
</dbReference>
<keyword evidence="1" id="KW-0812">Transmembrane</keyword>
<organism evidence="3 4">
    <name type="scientific">Myotis davidii</name>
    <name type="common">David's myotis</name>
    <dbReference type="NCBI Taxonomy" id="225400"/>
    <lineage>
        <taxon>Eukaryota</taxon>
        <taxon>Metazoa</taxon>
        <taxon>Chordata</taxon>
        <taxon>Craniata</taxon>
        <taxon>Vertebrata</taxon>
        <taxon>Euteleostomi</taxon>
        <taxon>Mammalia</taxon>
        <taxon>Eutheria</taxon>
        <taxon>Laurasiatheria</taxon>
        <taxon>Chiroptera</taxon>
        <taxon>Yangochiroptera</taxon>
        <taxon>Vespertilionidae</taxon>
        <taxon>Myotis</taxon>
    </lineage>
</organism>
<feature type="transmembrane region" description="Helical" evidence="1">
    <location>
        <begin position="58"/>
        <end position="81"/>
    </location>
</feature>